<evidence type="ECO:0000313" key="2">
    <source>
        <dbReference type="Proteomes" id="UP001320148"/>
    </source>
</evidence>
<accession>A0ABM7PGQ6</accession>
<evidence type="ECO:0000313" key="1">
    <source>
        <dbReference type="EMBL" id="BCS96375.1"/>
    </source>
</evidence>
<proteinExistence type="predicted"/>
<gene>
    <name evidence="1" type="ORF">DSLASN_20070</name>
</gene>
<name>A0ABM7PGQ6_9BACT</name>
<reference evidence="1 2" key="1">
    <citation type="submission" date="2021-02" db="EMBL/GenBank/DDBJ databases">
        <title>Complete genome of Desulfoluna sp. strain ASN36.</title>
        <authorList>
            <person name="Takahashi A."/>
            <person name="Kojima H."/>
            <person name="Fukui M."/>
        </authorList>
    </citation>
    <scope>NUCLEOTIDE SEQUENCE [LARGE SCALE GENOMIC DNA]</scope>
    <source>
        <strain evidence="1 2">ASN36</strain>
    </source>
</reference>
<sequence length="59" mass="6799">MKFFFNMAQFFKKNKTTFKVNIPDSIKNGLQQYGQLIRSGAAFSEEMALTFLPHAAHTR</sequence>
<protein>
    <submittedName>
        <fullName evidence="1">Uncharacterized protein</fullName>
    </submittedName>
</protein>
<dbReference type="Proteomes" id="UP001320148">
    <property type="component" value="Chromosome"/>
</dbReference>
<organism evidence="1 2">
    <name type="scientific">Desulfoluna limicola</name>
    <dbReference type="NCBI Taxonomy" id="2810562"/>
    <lineage>
        <taxon>Bacteria</taxon>
        <taxon>Pseudomonadati</taxon>
        <taxon>Thermodesulfobacteriota</taxon>
        <taxon>Desulfobacteria</taxon>
        <taxon>Desulfobacterales</taxon>
        <taxon>Desulfolunaceae</taxon>
        <taxon>Desulfoluna</taxon>
    </lineage>
</organism>
<keyword evidence="2" id="KW-1185">Reference proteome</keyword>
<dbReference type="EMBL" id="AP024488">
    <property type="protein sequence ID" value="BCS96375.1"/>
    <property type="molecule type" value="Genomic_DNA"/>
</dbReference>